<evidence type="ECO:0000259" key="2">
    <source>
        <dbReference type="PROSITE" id="PS50041"/>
    </source>
</evidence>
<feature type="non-terminal residue" evidence="3">
    <location>
        <position position="218"/>
    </location>
</feature>
<dbReference type="InterPro" id="IPR001304">
    <property type="entry name" value="C-type_lectin-like"/>
</dbReference>
<proteinExistence type="predicted"/>
<protein>
    <recommendedName>
        <fullName evidence="2">C-type lectin domain-containing protein</fullName>
    </recommendedName>
</protein>
<keyword evidence="1" id="KW-1015">Disulfide bond</keyword>
<dbReference type="PANTHER" id="PTHR36695:SF12">
    <property type="entry name" value="AGAP008648-PA"/>
    <property type="match status" value="1"/>
</dbReference>
<name>A0ABQ9FN56_TEGGR</name>
<dbReference type="PROSITE" id="PS50041">
    <property type="entry name" value="C_TYPE_LECTIN_2"/>
    <property type="match status" value="1"/>
</dbReference>
<accession>A0ABQ9FN56</accession>
<sequence>MSTENNYHYHYMSDQGLSITGKTSITFEVMACNDAHIALSEIKGDDTQKTYEIVIGGWADSQSVIRTYKQGPHMDTAAHQNHPVDCHKYMPFWISWANGVIAVGKGNTVGQNIFMSWKDPNPHPVNYVAFSTGFGSSGKWKFPLGTNVPAKFWLGGKFTSTSWKWAPDMSEFDYTNWAPSQPDASHTKTCLLMDGGHGAKWSSQDCNVLEYFVCQTSA</sequence>
<dbReference type="InterPro" id="IPR022041">
    <property type="entry name" value="Methyltransf_FA"/>
</dbReference>
<dbReference type="CDD" id="cd00037">
    <property type="entry name" value="CLECT"/>
    <property type="match status" value="1"/>
</dbReference>
<dbReference type="Pfam" id="PF00059">
    <property type="entry name" value="Lectin_C"/>
    <property type="match status" value="1"/>
</dbReference>
<dbReference type="InterPro" id="IPR016186">
    <property type="entry name" value="C-type_lectin-like/link_sf"/>
</dbReference>
<dbReference type="Gene3D" id="3.10.100.10">
    <property type="entry name" value="Mannose-Binding Protein A, subunit A"/>
    <property type="match status" value="1"/>
</dbReference>
<dbReference type="PANTHER" id="PTHR36695">
    <property type="entry name" value="AGAP008648-PA"/>
    <property type="match status" value="1"/>
</dbReference>
<dbReference type="InterPro" id="IPR018378">
    <property type="entry name" value="C-type_lectin_CS"/>
</dbReference>
<evidence type="ECO:0000313" key="3">
    <source>
        <dbReference type="EMBL" id="KAJ8317128.1"/>
    </source>
</evidence>
<dbReference type="PROSITE" id="PS00615">
    <property type="entry name" value="C_TYPE_LECTIN_1"/>
    <property type="match status" value="1"/>
</dbReference>
<reference evidence="3 4" key="1">
    <citation type="submission" date="2022-12" db="EMBL/GenBank/DDBJ databases">
        <title>Chromosome-level genome of Tegillarca granosa.</title>
        <authorList>
            <person name="Kim J."/>
        </authorList>
    </citation>
    <scope>NUCLEOTIDE SEQUENCE [LARGE SCALE GENOMIC DNA]</scope>
    <source>
        <strain evidence="3">Teg-2019</strain>
        <tissue evidence="3">Adductor muscle</tissue>
    </source>
</reference>
<dbReference type="Pfam" id="PF12248">
    <property type="entry name" value="Methyltransf_FA"/>
    <property type="match status" value="1"/>
</dbReference>
<organism evidence="3 4">
    <name type="scientific">Tegillarca granosa</name>
    <name type="common">Malaysian cockle</name>
    <name type="synonym">Anadara granosa</name>
    <dbReference type="NCBI Taxonomy" id="220873"/>
    <lineage>
        <taxon>Eukaryota</taxon>
        <taxon>Metazoa</taxon>
        <taxon>Spiralia</taxon>
        <taxon>Lophotrochozoa</taxon>
        <taxon>Mollusca</taxon>
        <taxon>Bivalvia</taxon>
        <taxon>Autobranchia</taxon>
        <taxon>Pteriomorphia</taxon>
        <taxon>Arcoida</taxon>
        <taxon>Arcoidea</taxon>
        <taxon>Arcidae</taxon>
        <taxon>Tegillarca</taxon>
    </lineage>
</organism>
<gene>
    <name evidence="3" type="ORF">KUTeg_005032</name>
</gene>
<feature type="domain" description="C-type lectin" evidence="2">
    <location>
        <begin position="152"/>
        <end position="215"/>
    </location>
</feature>
<evidence type="ECO:0000256" key="1">
    <source>
        <dbReference type="ARBA" id="ARBA00023157"/>
    </source>
</evidence>
<dbReference type="Proteomes" id="UP001217089">
    <property type="component" value="Unassembled WGS sequence"/>
</dbReference>
<evidence type="ECO:0000313" key="4">
    <source>
        <dbReference type="Proteomes" id="UP001217089"/>
    </source>
</evidence>
<dbReference type="EMBL" id="JARBDR010000246">
    <property type="protein sequence ID" value="KAJ8317128.1"/>
    <property type="molecule type" value="Genomic_DNA"/>
</dbReference>
<dbReference type="InterPro" id="IPR016187">
    <property type="entry name" value="CTDL_fold"/>
</dbReference>
<keyword evidence="4" id="KW-1185">Reference proteome</keyword>
<dbReference type="SUPFAM" id="SSF56436">
    <property type="entry name" value="C-type lectin-like"/>
    <property type="match status" value="1"/>
</dbReference>
<comment type="caution">
    <text evidence="3">The sequence shown here is derived from an EMBL/GenBank/DDBJ whole genome shotgun (WGS) entry which is preliminary data.</text>
</comment>